<dbReference type="PRINTS" id="PR00821">
    <property type="entry name" value="TAGLIPASE"/>
</dbReference>
<feature type="domain" description="Lipase" evidence="10">
    <location>
        <begin position="43"/>
        <end position="238"/>
    </location>
</feature>
<proteinExistence type="inferred from homology"/>
<name>A0A6P3XXP1_DINQU</name>
<dbReference type="PANTHER" id="PTHR11610">
    <property type="entry name" value="LIPASE"/>
    <property type="match status" value="1"/>
</dbReference>
<dbReference type="GO" id="GO:0005615">
    <property type="term" value="C:extracellular space"/>
    <property type="evidence" value="ECO:0007669"/>
    <property type="project" value="TreeGrafter"/>
</dbReference>
<evidence type="ECO:0000256" key="4">
    <source>
        <dbReference type="ARBA" id="ARBA00013179"/>
    </source>
</evidence>
<evidence type="ECO:0000256" key="7">
    <source>
        <dbReference type="ARBA" id="ARBA00023157"/>
    </source>
</evidence>
<evidence type="ECO:0000256" key="9">
    <source>
        <dbReference type="SAM" id="SignalP"/>
    </source>
</evidence>
<dbReference type="GO" id="GO:0008970">
    <property type="term" value="F:phospholipase A1 activity"/>
    <property type="evidence" value="ECO:0007669"/>
    <property type="project" value="UniProtKB-EC"/>
</dbReference>
<feature type="signal peptide" evidence="9">
    <location>
        <begin position="1"/>
        <end position="19"/>
    </location>
</feature>
<evidence type="ECO:0000256" key="1">
    <source>
        <dbReference type="ARBA" id="ARBA00000111"/>
    </source>
</evidence>
<protein>
    <recommendedName>
        <fullName evidence="4">phospholipase A1</fullName>
        <ecNumber evidence="4">3.1.1.32</ecNumber>
    </recommendedName>
</protein>
<dbReference type="PANTHER" id="PTHR11610:SF37">
    <property type="entry name" value="GH01208P"/>
    <property type="match status" value="1"/>
</dbReference>
<organism evidence="11 12">
    <name type="scientific">Dinoponera quadriceps</name>
    <name type="common">South American ant</name>
    <dbReference type="NCBI Taxonomy" id="609295"/>
    <lineage>
        <taxon>Eukaryota</taxon>
        <taxon>Metazoa</taxon>
        <taxon>Ecdysozoa</taxon>
        <taxon>Arthropoda</taxon>
        <taxon>Hexapoda</taxon>
        <taxon>Insecta</taxon>
        <taxon>Pterygota</taxon>
        <taxon>Neoptera</taxon>
        <taxon>Endopterygota</taxon>
        <taxon>Hymenoptera</taxon>
        <taxon>Apocrita</taxon>
        <taxon>Aculeata</taxon>
        <taxon>Formicoidea</taxon>
        <taxon>Formicidae</taxon>
        <taxon>Ponerinae</taxon>
        <taxon>Ponerini</taxon>
        <taxon>Dinoponera</taxon>
    </lineage>
</organism>
<keyword evidence="11" id="KW-1185">Reference proteome</keyword>
<keyword evidence="7" id="KW-1015">Disulfide bond</keyword>
<evidence type="ECO:0000313" key="11">
    <source>
        <dbReference type="Proteomes" id="UP000515204"/>
    </source>
</evidence>
<dbReference type="GO" id="GO:0016042">
    <property type="term" value="P:lipid catabolic process"/>
    <property type="evidence" value="ECO:0007669"/>
    <property type="project" value="TreeGrafter"/>
</dbReference>
<gene>
    <name evidence="12" type="primary">LOC106748897</name>
</gene>
<dbReference type="InterPro" id="IPR013818">
    <property type="entry name" value="Lipase"/>
</dbReference>
<sequence>MIRASRQFVLAFIVIFATADERMEVVENLESVFLRFYTGTTIDKYVDYSLDNARALQTKLIDDRRTVLYIHGFSEHLEKESVQTIVQAYLKRNDHNIIAVSYAELANESYTKVVMSTAPIGAALALVLDNMVQTGFDPEKLYIVGHSMGGQIAGYVGRKVSFQLSRITGLDPAGPLFNILVPHLSSSDARFVDIIHTDYGFYGIGRNTGTVDFFPNGGTRVQPGCPKNFTFYSTEGMHDASSKHRSG</sequence>
<dbReference type="GO" id="GO:0017171">
    <property type="term" value="F:serine hydrolase activity"/>
    <property type="evidence" value="ECO:0007669"/>
    <property type="project" value="TreeGrafter"/>
</dbReference>
<dbReference type="EC" id="3.1.1.32" evidence="4"/>
<dbReference type="InterPro" id="IPR029058">
    <property type="entry name" value="AB_hydrolase_fold"/>
</dbReference>
<dbReference type="OrthoDB" id="199913at2759"/>
<evidence type="ECO:0000256" key="6">
    <source>
        <dbReference type="ARBA" id="ARBA00022801"/>
    </source>
</evidence>
<dbReference type="RefSeq" id="XP_014483301.1">
    <property type="nucleotide sequence ID" value="XM_014627815.1"/>
</dbReference>
<dbReference type="GeneID" id="106748897"/>
<keyword evidence="5" id="KW-0964">Secreted</keyword>
<evidence type="ECO:0000256" key="3">
    <source>
        <dbReference type="ARBA" id="ARBA00010701"/>
    </source>
</evidence>
<evidence type="ECO:0000256" key="5">
    <source>
        <dbReference type="ARBA" id="ARBA00022525"/>
    </source>
</evidence>
<dbReference type="SUPFAM" id="SSF53474">
    <property type="entry name" value="alpha/beta-Hydrolases"/>
    <property type="match status" value="1"/>
</dbReference>
<feature type="chain" id="PRO_5028354856" description="phospholipase A1" evidence="9">
    <location>
        <begin position="20"/>
        <end position="247"/>
    </location>
</feature>
<keyword evidence="9" id="KW-0732">Signal</keyword>
<accession>A0A6P3XXP1</accession>
<evidence type="ECO:0000313" key="12">
    <source>
        <dbReference type="RefSeq" id="XP_014483301.1"/>
    </source>
</evidence>
<comment type="similarity">
    <text evidence="3 8">Belongs to the AB hydrolase superfamily. Lipase family.</text>
</comment>
<comment type="catalytic activity">
    <reaction evidence="1">
        <text>a 1,2-diacyl-sn-glycero-3-phosphocholine + H2O = a 2-acyl-sn-glycero-3-phosphocholine + a fatty acid + H(+)</text>
        <dbReference type="Rhea" id="RHEA:18689"/>
        <dbReference type="ChEBI" id="CHEBI:15377"/>
        <dbReference type="ChEBI" id="CHEBI:15378"/>
        <dbReference type="ChEBI" id="CHEBI:28868"/>
        <dbReference type="ChEBI" id="CHEBI:57643"/>
        <dbReference type="ChEBI" id="CHEBI:57875"/>
        <dbReference type="EC" id="3.1.1.32"/>
    </reaction>
</comment>
<dbReference type="InterPro" id="IPR000734">
    <property type="entry name" value="TAG_lipase"/>
</dbReference>
<dbReference type="Pfam" id="PF00151">
    <property type="entry name" value="Lipase"/>
    <property type="match status" value="1"/>
</dbReference>
<evidence type="ECO:0000256" key="2">
    <source>
        <dbReference type="ARBA" id="ARBA00004613"/>
    </source>
</evidence>
<dbReference type="AlphaFoldDB" id="A0A6P3XXP1"/>
<dbReference type="Proteomes" id="UP000515204">
    <property type="component" value="Unplaced"/>
</dbReference>
<dbReference type="KEGG" id="dqu:106748897"/>
<dbReference type="Gene3D" id="3.40.50.1820">
    <property type="entry name" value="alpha/beta hydrolase"/>
    <property type="match status" value="1"/>
</dbReference>
<comment type="subcellular location">
    <subcellularLocation>
        <location evidence="2">Secreted</location>
    </subcellularLocation>
</comment>
<reference evidence="12" key="1">
    <citation type="submission" date="2025-08" db="UniProtKB">
        <authorList>
            <consortium name="RefSeq"/>
        </authorList>
    </citation>
    <scope>IDENTIFICATION</scope>
</reference>
<keyword evidence="6" id="KW-0378">Hydrolase</keyword>
<evidence type="ECO:0000256" key="8">
    <source>
        <dbReference type="RuleBase" id="RU004262"/>
    </source>
</evidence>
<evidence type="ECO:0000259" key="10">
    <source>
        <dbReference type="Pfam" id="PF00151"/>
    </source>
</evidence>